<keyword evidence="2" id="KW-1185">Reference proteome</keyword>
<evidence type="ECO:0000313" key="1">
    <source>
        <dbReference type="EMBL" id="GGA47064.1"/>
    </source>
</evidence>
<dbReference type="Proteomes" id="UP000618591">
    <property type="component" value="Unassembled WGS sequence"/>
</dbReference>
<evidence type="ECO:0000313" key="2">
    <source>
        <dbReference type="Proteomes" id="UP000618591"/>
    </source>
</evidence>
<gene>
    <name evidence="1" type="ORF">GCM10011395_16610</name>
</gene>
<reference evidence="2" key="1">
    <citation type="journal article" date="2019" name="Int. J. Syst. Evol. Microbiol.">
        <title>The Global Catalogue of Microorganisms (GCM) 10K type strain sequencing project: providing services to taxonomists for standard genome sequencing and annotation.</title>
        <authorList>
            <consortium name="The Broad Institute Genomics Platform"/>
            <consortium name="The Broad Institute Genome Sequencing Center for Infectious Disease"/>
            <person name="Wu L."/>
            <person name="Ma J."/>
        </authorList>
    </citation>
    <scope>NUCLEOTIDE SEQUENCE [LARGE SCALE GENOMIC DNA]</scope>
    <source>
        <strain evidence="2">CGMCC 1.10106</strain>
    </source>
</reference>
<organism evidence="1 2">
    <name type="scientific">Sphingomonas psychrolutea</name>
    <dbReference type="NCBI Taxonomy" id="1259676"/>
    <lineage>
        <taxon>Bacteria</taxon>
        <taxon>Pseudomonadati</taxon>
        <taxon>Pseudomonadota</taxon>
        <taxon>Alphaproteobacteria</taxon>
        <taxon>Sphingomonadales</taxon>
        <taxon>Sphingomonadaceae</taxon>
        <taxon>Sphingomonas</taxon>
    </lineage>
</organism>
<name>A0ABQ1GNH0_9SPHN</name>
<sequence>MTPRRIAISPVRAAPSVAWMAKAKRGGSVIKCPIPFALSLSKAPLQLEDVPCGDRGFDKLSPNGKDWR</sequence>
<dbReference type="EMBL" id="BMDW01000008">
    <property type="protein sequence ID" value="GGA47064.1"/>
    <property type="molecule type" value="Genomic_DNA"/>
</dbReference>
<accession>A0ABQ1GNH0</accession>
<comment type="caution">
    <text evidence="1">The sequence shown here is derived from an EMBL/GenBank/DDBJ whole genome shotgun (WGS) entry which is preliminary data.</text>
</comment>
<protein>
    <submittedName>
        <fullName evidence="1">Uncharacterized protein</fullName>
    </submittedName>
</protein>
<proteinExistence type="predicted"/>